<reference evidence="2 3" key="1">
    <citation type="submission" date="2019-03" db="EMBL/GenBank/DDBJ databases">
        <title>First draft genome of Liparis tanakae, snailfish: a comprehensive survey of snailfish specific genes.</title>
        <authorList>
            <person name="Kim W."/>
            <person name="Song I."/>
            <person name="Jeong J.-H."/>
            <person name="Kim D."/>
            <person name="Kim S."/>
            <person name="Ryu S."/>
            <person name="Song J.Y."/>
            <person name="Lee S.K."/>
        </authorList>
    </citation>
    <scope>NUCLEOTIDE SEQUENCE [LARGE SCALE GENOMIC DNA]</scope>
    <source>
        <tissue evidence="2">Muscle</tissue>
    </source>
</reference>
<gene>
    <name evidence="2" type="ORF">EYF80_045696</name>
</gene>
<feature type="region of interest" description="Disordered" evidence="1">
    <location>
        <begin position="38"/>
        <end position="65"/>
    </location>
</feature>
<dbReference type="EMBL" id="SRLO01000923">
    <property type="protein sequence ID" value="TNN44109.1"/>
    <property type="molecule type" value="Genomic_DNA"/>
</dbReference>
<comment type="caution">
    <text evidence="2">The sequence shown here is derived from an EMBL/GenBank/DDBJ whole genome shotgun (WGS) entry which is preliminary data.</text>
</comment>
<protein>
    <submittedName>
        <fullName evidence="2">Uncharacterized protein</fullName>
    </submittedName>
</protein>
<proteinExistence type="predicted"/>
<dbReference type="Proteomes" id="UP000314294">
    <property type="component" value="Unassembled WGS sequence"/>
</dbReference>
<evidence type="ECO:0000256" key="1">
    <source>
        <dbReference type="SAM" id="MobiDB-lite"/>
    </source>
</evidence>
<sequence>MASSKVPSLWMTGCWILTSMPWSSRLDLHMTQSVVRKHSSHNNNNAAVRPRGFSAGPSPADLEPSVSVSEMKVGVAMSGLFRSLRM</sequence>
<evidence type="ECO:0000313" key="2">
    <source>
        <dbReference type="EMBL" id="TNN44109.1"/>
    </source>
</evidence>
<evidence type="ECO:0000313" key="3">
    <source>
        <dbReference type="Proteomes" id="UP000314294"/>
    </source>
</evidence>
<accession>A0A4Z2FSH6</accession>
<name>A0A4Z2FSH6_9TELE</name>
<dbReference type="AlphaFoldDB" id="A0A4Z2FSH6"/>
<keyword evidence="3" id="KW-1185">Reference proteome</keyword>
<organism evidence="2 3">
    <name type="scientific">Liparis tanakae</name>
    <name type="common">Tanaka's snailfish</name>
    <dbReference type="NCBI Taxonomy" id="230148"/>
    <lineage>
        <taxon>Eukaryota</taxon>
        <taxon>Metazoa</taxon>
        <taxon>Chordata</taxon>
        <taxon>Craniata</taxon>
        <taxon>Vertebrata</taxon>
        <taxon>Euteleostomi</taxon>
        <taxon>Actinopterygii</taxon>
        <taxon>Neopterygii</taxon>
        <taxon>Teleostei</taxon>
        <taxon>Neoteleostei</taxon>
        <taxon>Acanthomorphata</taxon>
        <taxon>Eupercaria</taxon>
        <taxon>Perciformes</taxon>
        <taxon>Cottioidei</taxon>
        <taxon>Cottales</taxon>
        <taxon>Liparidae</taxon>
        <taxon>Liparis</taxon>
    </lineage>
</organism>